<dbReference type="AlphaFoldDB" id="A0AAV7UTQ5"/>
<feature type="region of interest" description="Disordered" evidence="1">
    <location>
        <begin position="1"/>
        <end position="103"/>
    </location>
</feature>
<keyword evidence="3" id="KW-1185">Reference proteome</keyword>
<organism evidence="2 3">
    <name type="scientific">Pleurodeles waltl</name>
    <name type="common">Iberian ribbed newt</name>
    <dbReference type="NCBI Taxonomy" id="8319"/>
    <lineage>
        <taxon>Eukaryota</taxon>
        <taxon>Metazoa</taxon>
        <taxon>Chordata</taxon>
        <taxon>Craniata</taxon>
        <taxon>Vertebrata</taxon>
        <taxon>Euteleostomi</taxon>
        <taxon>Amphibia</taxon>
        <taxon>Batrachia</taxon>
        <taxon>Caudata</taxon>
        <taxon>Salamandroidea</taxon>
        <taxon>Salamandridae</taxon>
        <taxon>Pleurodelinae</taxon>
        <taxon>Pleurodeles</taxon>
    </lineage>
</organism>
<proteinExistence type="predicted"/>
<reference evidence="2" key="1">
    <citation type="journal article" date="2022" name="bioRxiv">
        <title>Sequencing and chromosome-scale assembly of the giantPleurodeles waltlgenome.</title>
        <authorList>
            <person name="Brown T."/>
            <person name="Elewa A."/>
            <person name="Iarovenko S."/>
            <person name="Subramanian E."/>
            <person name="Araus A.J."/>
            <person name="Petzold A."/>
            <person name="Susuki M."/>
            <person name="Suzuki K.-i.T."/>
            <person name="Hayashi T."/>
            <person name="Toyoda A."/>
            <person name="Oliveira C."/>
            <person name="Osipova E."/>
            <person name="Leigh N.D."/>
            <person name="Simon A."/>
            <person name="Yun M.H."/>
        </authorList>
    </citation>
    <scope>NUCLEOTIDE SEQUENCE</scope>
    <source>
        <strain evidence="2">20211129_DDA</strain>
        <tissue evidence="2">Liver</tissue>
    </source>
</reference>
<dbReference type="EMBL" id="JANPWB010000004">
    <property type="protein sequence ID" value="KAJ1191982.1"/>
    <property type="molecule type" value="Genomic_DNA"/>
</dbReference>
<sequence>MALPQASQHSQVLCQSSGPPVATGAGAPKTPAQWPTGAEMSRSTERGSAQGLKALGLGVGEEKQREAGNSPPPNVPNAHGSRCQQHGQLHGLARHGSRCSALR</sequence>
<evidence type="ECO:0000313" key="3">
    <source>
        <dbReference type="Proteomes" id="UP001066276"/>
    </source>
</evidence>
<gene>
    <name evidence="2" type="ORF">NDU88_001295</name>
</gene>
<protein>
    <submittedName>
        <fullName evidence="2">Uncharacterized protein</fullName>
    </submittedName>
</protein>
<accession>A0AAV7UTQ5</accession>
<feature type="compositionally biased region" description="Polar residues" evidence="1">
    <location>
        <begin position="1"/>
        <end position="18"/>
    </location>
</feature>
<comment type="caution">
    <text evidence="2">The sequence shown here is derived from an EMBL/GenBank/DDBJ whole genome shotgun (WGS) entry which is preliminary data.</text>
</comment>
<name>A0AAV7UTQ5_PLEWA</name>
<dbReference type="Proteomes" id="UP001066276">
    <property type="component" value="Chromosome 2_2"/>
</dbReference>
<evidence type="ECO:0000313" key="2">
    <source>
        <dbReference type="EMBL" id="KAJ1191982.1"/>
    </source>
</evidence>
<evidence type="ECO:0000256" key="1">
    <source>
        <dbReference type="SAM" id="MobiDB-lite"/>
    </source>
</evidence>